<proteinExistence type="predicted"/>
<evidence type="ECO:0000256" key="1">
    <source>
        <dbReference type="SAM" id="Phobius"/>
    </source>
</evidence>
<feature type="transmembrane region" description="Helical" evidence="1">
    <location>
        <begin position="265"/>
        <end position="288"/>
    </location>
</feature>
<dbReference type="EMBL" id="JBHUIP010000009">
    <property type="protein sequence ID" value="MFD2263214.1"/>
    <property type="molecule type" value="Genomic_DNA"/>
</dbReference>
<feature type="transmembrane region" description="Helical" evidence="1">
    <location>
        <begin position="347"/>
        <end position="369"/>
    </location>
</feature>
<feature type="transmembrane region" description="Helical" evidence="1">
    <location>
        <begin position="464"/>
        <end position="486"/>
    </location>
</feature>
<keyword evidence="1" id="KW-1133">Transmembrane helix</keyword>
<name>A0ABW5DS47_9PROT</name>
<keyword evidence="1" id="KW-0812">Transmembrane</keyword>
<feature type="transmembrane region" description="Helical" evidence="1">
    <location>
        <begin position="74"/>
        <end position="92"/>
    </location>
</feature>
<feature type="transmembrane region" description="Helical" evidence="1">
    <location>
        <begin position="194"/>
        <end position="215"/>
    </location>
</feature>
<accession>A0ABW5DS47</accession>
<protein>
    <recommendedName>
        <fullName evidence="4">H+/citrate symporter</fullName>
    </recommendedName>
</protein>
<feature type="transmembrane region" description="Helical" evidence="1">
    <location>
        <begin position="227"/>
        <end position="244"/>
    </location>
</feature>
<feature type="transmembrane region" description="Helical" evidence="1">
    <location>
        <begin position="294"/>
        <end position="313"/>
    </location>
</feature>
<evidence type="ECO:0008006" key="4">
    <source>
        <dbReference type="Google" id="ProtNLM"/>
    </source>
</evidence>
<feature type="transmembrane region" description="Helical" evidence="1">
    <location>
        <begin position="104"/>
        <end position="126"/>
    </location>
</feature>
<keyword evidence="1" id="KW-0472">Membrane</keyword>
<feature type="transmembrane region" description="Helical" evidence="1">
    <location>
        <begin position="381"/>
        <end position="411"/>
    </location>
</feature>
<evidence type="ECO:0000313" key="2">
    <source>
        <dbReference type="EMBL" id="MFD2263214.1"/>
    </source>
</evidence>
<comment type="caution">
    <text evidence="2">The sequence shown here is derived from an EMBL/GenBank/DDBJ whole genome shotgun (WGS) entry which is preliminary data.</text>
</comment>
<organism evidence="2 3">
    <name type="scientific">Lacibacterium aquatile</name>
    <dbReference type="NCBI Taxonomy" id="1168082"/>
    <lineage>
        <taxon>Bacteria</taxon>
        <taxon>Pseudomonadati</taxon>
        <taxon>Pseudomonadota</taxon>
        <taxon>Alphaproteobacteria</taxon>
        <taxon>Rhodospirillales</taxon>
        <taxon>Rhodospirillaceae</taxon>
    </lineage>
</organism>
<feature type="transmembrane region" description="Helical" evidence="1">
    <location>
        <begin position="49"/>
        <end position="67"/>
    </location>
</feature>
<reference evidence="3" key="1">
    <citation type="journal article" date="2019" name="Int. J. Syst. Evol. Microbiol.">
        <title>The Global Catalogue of Microorganisms (GCM) 10K type strain sequencing project: providing services to taxonomists for standard genome sequencing and annotation.</title>
        <authorList>
            <consortium name="The Broad Institute Genomics Platform"/>
            <consortium name="The Broad Institute Genome Sequencing Center for Infectious Disease"/>
            <person name="Wu L."/>
            <person name="Ma J."/>
        </authorList>
    </citation>
    <scope>NUCLEOTIDE SEQUENCE [LARGE SCALE GENOMIC DNA]</scope>
    <source>
        <strain evidence="3">CGMCC 1.19062</strain>
    </source>
</reference>
<sequence>MSDIASPPPPGLPPRPTLEQRIDRLTVALLSALAILHIAAAAFDFRLFAYFGAFCFVAYIGLILPSITKREAPLMIGALAAVLATVSLHAQAGPVLIEALTKGTGYASLILALGFLQAPAAASQLVRDCGSYLIHQGPGRRYAALTGGAHLFGVVLNLGTLQLLGAMVKQSNTLEAAGGDAEVVQIRTRRMVTAMLRGFAPVTLWAPTSLTIAVALDIVPGVNWNQYLPLGLGMAIGYMTLGWVMDRIRYSKRTRFRAQVSETHLTARGTLVPMVGLVAVILALVVVLKQGLNWPLGTAVMVATPLFSTFWLLRQGLQRDPKSAVTRTVVQLAHHCAERMPKSRFEVISLTCAGIMGGAIGALIPPAAIAHIMEVWGLPPAVLLMAMSVVIVAVAQVGFNPVVAVTLLGSAVSQMHPIPVPPLALLVTLVGSWNMFGLSSPFSATTLILGTQFAENSRVIGHRWNGLFAVICFCSLQVIIVATTLLA</sequence>
<dbReference type="Proteomes" id="UP001597295">
    <property type="component" value="Unassembled WGS sequence"/>
</dbReference>
<feature type="transmembrane region" description="Helical" evidence="1">
    <location>
        <begin position="25"/>
        <end position="43"/>
    </location>
</feature>
<dbReference type="RefSeq" id="WP_379876191.1">
    <property type="nucleotide sequence ID" value="NZ_JBHUIP010000009.1"/>
</dbReference>
<gene>
    <name evidence="2" type="ORF">ACFSM5_09975</name>
</gene>
<keyword evidence="3" id="KW-1185">Reference proteome</keyword>
<evidence type="ECO:0000313" key="3">
    <source>
        <dbReference type="Proteomes" id="UP001597295"/>
    </source>
</evidence>